<reference evidence="2" key="1">
    <citation type="submission" date="2018-05" db="EMBL/GenBank/DDBJ databases">
        <authorList>
            <person name="Lanie J.A."/>
            <person name="Ng W.-L."/>
            <person name="Kazmierczak K.M."/>
            <person name="Andrzejewski T.M."/>
            <person name="Davidsen T.M."/>
            <person name="Wayne K.J."/>
            <person name="Tettelin H."/>
            <person name="Glass J.I."/>
            <person name="Rusch D."/>
            <person name="Podicherti R."/>
            <person name="Tsui H.-C.T."/>
            <person name="Winkler M.E."/>
        </authorList>
    </citation>
    <scope>NUCLEOTIDE SEQUENCE</scope>
</reference>
<feature type="compositionally biased region" description="Polar residues" evidence="1">
    <location>
        <begin position="44"/>
        <end position="62"/>
    </location>
</feature>
<evidence type="ECO:0000256" key="1">
    <source>
        <dbReference type="SAM" id="MobiDB-lite"/>
    </source>
</evidence>
<feature type="non-terminal residue" evidence="2">
    <location>
        <position position="1"/>
    </location>
</feature>
<feature type="compositionally biased region" description="Basic residues" evidence="1">
    <location>
        <begin position="33"/>
        <end position="43"/>
    </location>
</feature>
<dbReference type="EMBL" id="UINC01070689">
    <property type="protein sequence ID" value="SVC05028.1"/>
    <property type="molecule type" value="Genomic_DNA"/>
</dbReference>
<evidence type="ECO:0000313" key="2">
    <source>
        <dbReference type="EMBL" id="SVC05028.1"/>
    </source>
</evidence>
<dbReference type="AlphaFoldDB" id="A0A382IZQ0"/>
<organism evidence="2">
    <name type="scientific">marine metagenome</name>
    <dbReference type="NCBI Taxonomy" id="408172"/>
    <lineage>
        <taxon>unclassified sequences</taxon>
        <taxon>metagenomes</taxon>
        <taxon>ecological metagenomes</taxon>
    </lineage>
</organism>
<protein>
    <submittedName>
        <fullName evidence="2">Uncharacterized protein</fullName>
    </submittedName>
</protein>
<gene>
    <name evidence="2" type="ORF">METZ01_LOCUS257882</name>
</gene>
<feature type="compositionally biased region" description="Basic residues" evidence="1">
    <location>
        <begin position="63"/>
        <end position="76"/>
    </location>
</feature>
<sequence length="76" mass="8623">RSPVTQVKSARRKRAGAASQRLAKANKPLGQKRYGKASQRRTRQASGRKQQRSITATGSFRTRSFKPKKVRSKRIK</sequence>
<name>A0A382IZQ0_9ZZZZ</name>
<proteinExistence type="predicted"/>
<feature type="region of interest" description="Disordered" evidence="1">
    <location>
        <begin position="1"/>
        <end position="76"/>
    </location>
</feature>
<accession>A0A382IZQ0</accession>